<dbReference type="Proteomes" id="UP000520814">
    <property type="component" value="Unassembled WGS sequence"/>
</dbReference>
<evidence type="ECO:0000313" key="2">
    <source>
        <dbReference type="EMBL" id="MBB6053184.1"/>
    </source>
</evidence>
<organism evidence="2 3">
    <name type="scientific">Armatimonas rosea</name>
    <dbReference type="NCBI Taxonomy" id="685828"/>
    <lineage>
        <taxon>Bacteria</taxon>
        <taxon>Bacillati</taxon>
        <taxon>Armatimonadota</taxon>
        <taxon>Armatimonadia</taxon>
        <taxon>Armatimonadales</taxon>
        <taxon>Armatimonadaceae</taxon>
        <taxon>Armatimonas</taxon>
    </lineage>
</organism>
<dbReference type="PIRSF" id="PIRSF018297">
    <property type="entry name" value="Doc"/>
    <property type="match status" value="1"/>
</dbReference>
<sequence length="130" mass="14423">MTEPRWVSRRWVLAVHDEQLAEHGGGAGVRDDGLLESALARPQNLWSYGEPAPDLAALAATYAYGIAKNHAFVDGNKRTALVVSFGFFWVNGYKMTTSQSENAVVFEQLAAGELSEEELANWFRNHSEPR</sequence>
<evidence type="ECO:0000259" key="1">
    <source>
        <dbReference type="PROSITE" id="PS51459"/>
    </source>
</evidence>
<dbReference type="EMBL" id="JACHGW010000005">
    <property type="protein sequence ID" value="MBB6053184.1"/>
    <property type="molecule type" value="Genomic_DNA"/>
</dbReference>
<dbReference type="Gene3D" id="1.20.120.1870">
    <property type="entry name" value="Fic/DOC protein, Fido domain"/>
    <property type="match status" value="1"/>
</dbReference>
<gene>
    <name evidence="2" type="ORF">HNQ39_005016</name>
</gene>
<dbReference type="RefSeq" id="WP_184203221.1">
    <property type="nucleotide sequence ID" value="NZ_JACHGW010000005.1"/>
</dbReference>
<dbReference type="SUPFAM" id="SSF140931">
    <property type="entry name" value="Fic-like"/>
    <property type="match status" value="1"/>
</dbReference>
<proteinExistence type="predicted"/>
<dbReference type="InterPro" id="IPR053737">
    <property type="entry name" value="Type_II_TA_Toxin"/>
</dbReference>
<dbReference type="InterPro" id="IPR036597">
    <property type="entry name" value="Fido-like_dom_sf"/>
</dbReference>
<dbReference type="Pfam" id="PF02661">
    <property type="entry name" value="Fic"/>
    <property type="match status" value="1"/>
</dbReference>
<dbReference type="PANTHER" id="PTHR39426">
    <property type="entry name" value="HOMOLOGY TO DEATH-ON-CURING PROTEIN OF PHAGE P1"/>
    <property type="match status" value="1"/>
</dbReference>
<dbReference type="AlphaFoldDB" id="A0A7W9SVX8"/>
<dbReference type="InterPro" id="IPR006440">
    <property type="entry name" value="Doc"/>
</dbReference>
<feature type="domain" description="Fido" evidence="1">
    <location>
        <begin position="7"/>
        <end position="125"/>
    </location>
</feature>
<dbReference type="PANTHER" id="PTHR39426:SF1">
    <property type="entry name" value="HOMOLOGY TO DEATH-ON-CURING PROTEIN OF PHAGE P1"/>
    <property type="match status" value="1"/>
</dbReference>
<accession>A0A7W9SVX8</accession>
<dbReference type="GO" id="GO:0016301">
    <property type="term" value="F:kinase activity"/>
    <property type="evidence" value="ECO:0007669"/>
    <property type="project" value="InterPro"/>
</dbReference>
<reference evidence="2 3" key="1">
    <citation type="submission" date="2020-08" db="EMBL/GenBank/DDBJ databases">
        <title>Genomic Encyclopedia of Type Strains, Phase IV (KMG-IV): sequencing the most valuable type-strain genomes for metagenomic binning, comparative biology and taxonomic classification.</title>
        <authorList>
            <person name="Goeker M."/>
        </authorList>
    </citation>
    <scope>NUCLEOTIDE SEQUENCE [LARGE SCALE GENOMIC DNA]</scope>
    <source>
        <strain evidence="2 3">DSM 23562</strain>
    </source>
</reference>
<comment type="caution">
    <text evidence="2">The sequence shown here is derived from an EMBL/GenBank/DDBJ whole genome shotgun (WGS) entry which is preliminary data.</text>
</comment>
<name>A0A7W9SVX8_ARMRO</name>
<dbReference type="NCBIfam" id="TIGR01550">
    <property type="entry name" value="DOC_P1"/>
    <property type="match status" value="1"/>
</dbReference>
<dbReference type="InterPro" id="IPR003812">
    <property type="entry name" value="Fido"/>
</dbReference>
<dbReference type="PROSITE" id="PS51459">
    <property type="entry name" value="FIDO"/>
    <property type="match status" value="1"/>
</dbReference>
<keyword evidence="3" id="KW-1185">Reference proteome</keyword>
<evidence type="ECO:0000313" key="3">
    <source>
        <dbReference type="Proteomes" id="UP000520814"/>
    </source>
</evidence>
<protein>
    <submittedName>
        <fullName evidence="2">Death-on-curing protein</fullName>
    </submittedName>
</protein>